<organism evidence="1 2">
    <name type="scientific">Callosobruchus maculatus</name>
    <name type="common">Southern cowpea weevil</name>
    <name type="synonym">Pulse bruchid</name>
    <dbReference type="NCBI Taxonomy" id="64391"/>
    <lineage>
        <taxon>Eukaryota</taxon>
        <taxon>Metazoa</taxon>
        <taxon>Ecdysozoa</taxon>
        <taxon>Arthropoda</taxon>
        <taxon>Hexapoda</taxon>
        <taxon>Insecta</taxon>
        <taxon>Pterygota</taxon>
        <taxon>Neoptera</taxon>
        <taxon>Endopterygota</taxon>
        <taxon>Coleoptera</taxon>
        <taxon>Polyphaga</taxon>
        <taxon>Cucujiformia</taxon>
        <taxon>Chrysomeloidea</taxon>
        <taxon>Chrysomelidae</taxon>
        <taxon>Bruchinae</taxon>
        <taxon>Bruchini</taxon>
        <taxon>Callosobruchus</taxon>
    </lineage>
</organism>
<feature type="non-terminal residue" evidence="1">
    <location>
        <position position="32"/>
    </location>
</feature>
<gene>
    <name evidence="1" type="ORF">CALMAC_LOCUS5592</name>
</gene>
<accession>A0A653C1X0</accession>
<dbReference type="Proteomes" id="UP000410492">
    <property type="component" value="Unassembled WGS sequence"/>
</dbReference>
<evidence type="ECO:0000313" key="1">
    <source>
        <dbReference type="EMBL" id="VEN41937.1"/>
    </source>
</evidence>
<name>A0A653C1X0_CALMS</name>
<proteinExistence type="predicted"/>
<sequence length="32" mass="3778">MNDVNPFRKYDGVLMSLTFERYHNLLLAGYIS</sequence>
<dbReference type="EMBL" id="CAACVG010006812">
    <property type="protein sequence ID" value="VEN41937.1"/>
    <property type="molecule type" value="Genomic_DNA"/>
</dbReference>
<keyword evidence="2" id="KW-1185">Reference proteome</keyword>
<evidence type="ECO:0000313" key="2">
    <source>
        <dbReference type="Proteomes" id="UP000410492"/>
    </source>
</evidence>
<reference evidence="1 2" key="1">
    <citation type="submission" date="2019-01" db="EMBL/GenBank/DDBJ databases">
        <authorList>
            <person name="Sayadi A."/>
        </authorList>
    </citation>
    <scope>NUCLEOTIDE SEQUENCE [LARGE SCALE GENOMIC DNA]</scope>
</reference>
<dbReference type="AlphaFoldDB" id="A0A653C1X0"/>
<protein>
    <submittedName>
        <fullName evidence="1">Uncharacterized protein</fullName>
    </submittedName>
</protein>